<protein>
    <recommendedName>
        <fullName evidence="2">Lipid/polyisoprenoid-binding YceI-like domain-containing protein</fullName>
    </recommendedName>
</protein>
<name>A0A347W881_9PROT</name>
<dbReference type="PANTHER" id="PTHR34406:SF1">
    <property type="entry name" value="PROTEIN YCEI"/>
    <property type="match status" value="1"/>
</dbReference>
<evidence type="ECO:0000256" key="1">
    <source>
        <dbReference type="SAM" id="SignalP"/>
    </source>
</evidence>
<sequence length="205" mass="21931">MKYNPLFLPLAAVGIALACVRPVAAQVVTNPAQVQSGHYDVEAAHTQVGFSVLHFGFTNYGGVFSQVSGTLDLNAHAPSASKLSVTIPLASVQTTSSRLTEELKGDQWFDATKFPNATFISRSVQVTGASDATVEGDLTLHGVTRPETLKIHFIGAGVNAMDKKYTAGFEATATIKRSDFGVKMYVPYVSDEVRLFINGAFEKQG</sequence>
<reference evidence="3 4" key="1">
    <citation type="submission" date="2017-08" db="EMBL/GenBank/DDBJ databases">
        <title>Complete genome sequence of Gluconacetobacter saccharivorans CV1 isolated from Fermented Vinegar.</title>
        <authorList>
            <person name="Kim S.-Y."/>
        </authorList>
    </citation>
    <scope>NUCLEOTIDE SEQUENCE [LARGE SCALE GENOMIC DNA]</scope>
    <source>
        <strain evidence="3 4">CV1</strain>
    </source>
</reference>
<accession>A0A347W881</accession>
<dbReference type="SMART" id="SM00867">
    <property type="entry name" value="YceI"/>
    <property type="match status" value="1"/>
</dbReference>
<feature type="chain" id="PRO_5016783488" description="Lipid/polyisoprenoid-binding YceI-like domain-containing protein" evidence="1">
    <location>
        <begin position="26"/>
        <end position="205"/>
    </location>
</feature>
<dbReference type="PROSITE" id="PS51257">
    <property type="entry name" value="PROKAR_LIPOPROTEIN"/>
    <property type="match status" value="1"/>
</dbReference>
<dbReference type="Gene3D" id="2.40.128.110">
    <property type="entry name" value="Lipid/polyisoprenoid-binding, YceI-like"/>
    <property type="match status" value="1"/>
</dbReference>
<dbReference type="PANTHER" id="PTHR34406">
    <property type="entry name" value="PROTEIN YCEI"/>
    <property type="match status" value="1"/>
</dbReference>
<gene>
    <name evidence="3" type="ORF">CD178_00247</name>
</gene>
<proteinExistence type="predicted"/>
<evidence type="ECO:0000313" key="3">
    <source>
        <dbReference type="EMBL" id="AXY21074.1"/>
    </source>
</evidence>
<dbReference type="AlphaFoldDB" id="A0A347W881"/>
<dbReference type="Pfam" id="PF04264">
    <property type="entry name" value="YceI"/>
    <property type="match status" value="1"/>
</dbReference>
<dbReference type="OrthoDB" id="9811006at2"/>
<evidence type="ECO:0000259" key="2">
    <source>
        <dbReference type="SMART" id="SM00867"/>
    </source>
</evidence>
<evidence type="ECO:0000313" key="4">
    <source>
        <dbReference type="Proteomes" id="UP000264120"/>
    </source>
</evidence>
<feature type="signal peptide" evidence="1">
    <location>
        <begin position="1"/>
        <end position="25"/>
    </location>
</feature>
<dbReference type="InterPro" id="IPR007372">
    <property type="entry name" value="Lipid/polyisoprenoid-bd_YceI"/>
</dbReference>
<feature type="domain" description="Lipid/polyisoprenoid-binding YceI-like" evidence="2">
    <location>
        <begin position="38"/>
        <end position="202"/>
    </location>
</feature>
<dbReference type="KEGG" id="ksc:CD178_00247"/>
<dbReference type="EMBL" id="CP023036">
    <property type="protein sequence ID" value="AXY21074.1"/>
    <property type="molecule type" value="Genomic_DNA"/>
</dbReference>
<dbReference type="RefSeq" id="WP_118962328.1">
    <property type="nucleotide sequence ID" value="NZ_CP023036.1"/>
</dbReference>
<dbReference type="SUPFAM" id="SSF101874">
    <property type="entry name" value="YceI-like"/>
    <property type="match status" value="1"/>
</dbReference>
<organism evidence="3 4">
    <name type="scientific">Komagataeibacter saccharivorans</name>
    <dbReference type="NCBI Taxonomy" id="265959"/>
    <lineage>
        <taxon>Bacteria</taxon>
        <taxon>Pseudomonadati</taxon>
        <taxon>Pseudomonadota</taxon>
        <taxon>Alphaproteobacteria</taxon>
        <taxon>Acetobacterales</taxon>
        <taxon>Acetobacteraceae</taxon>
        <taxon>Komagataeibacter</taxon>
    </lineage>
</organism>
<keyword evidence="1" id="KW-0732">Signal</keyword>
<keyword evidence="4" id="KW-1185">Reference proteome</keyword>
<dbReference type="Proteomes" id="UP000264120">
    <property type="component" value="Chromosome"/>
</dbReference>
<dbReference type="InterPro" id="IPR036761">
    <property type="entry name" value="TTHA0802/YceI-like_sf"/>
</dbReference>